<dbReference type="Pfam" id="PF13360">
    <property type="entry name" value="PQQ_2"/>
    <property type="match status" value="2"/>
</dbReference>
<name>A0A517XY96_9BACT</name>
<dbReference type="Proteomes" id="UP000319576">
    <property type="component" value="Chromosome"/>
</dbReference>
<proteinExistence type="predicted"/>
<dbReference type="PANTHER" id="PTHR34512:SF30">
    <property type="entry name" value="OUTER MEMBRANE PROTEIN ASSEMBLY FACTOR BAMB"/>
    <property type="match status" value="1"/>
</dbReference>
<dbReference type="InterPro" id="IPR011047">
    <property type="entry name" value="Quinoprotein_ADH-like_sf"/>
</dbReference>
<evidence type="ECO:0000313" key="3">
    <source>
        <dbReference type="Proteomes" id="UP000319576"/>
    </source>
</evidence>
<dbReference type="OrthoDB" id="236653at2"/>
<reference evidence="2 3" key="1">
    <citation type="submission" date="2019-02" db="EMBL/GenBank/DDBJ databases">
        <title>Deep-cultivation of Planctomycetes and their phenomic and genomic characterization uncovers novel biology.</title>
        <authorList>
            <person name="Wiegand S."/>
            <person name="Jogler M."/>
            <person name="Boedeker C."/>
            <person name="Pinto D."/>
            <person name="Vollmers J."/>
            <person name="Rivas-Marin E."/>
            <person name="Kohn T."/>
            <person name="Peeters S.H."/>
            <person name="Heuer A."/>
            <person name="Rast P."/>
            <person name="Oberbeckmann S."/>
            <person name="Bunk B."/>
            <person name="Jeske O."/>
            <person name="Meyerdierks A."/>
            <person name="Storesund J.E."/>
            <person name="Kallscheuer N."/>
            <person name="Luecker S."/>
            <person name="Lage O.M."/>
            <person name="Pohl T."/>
            <person name="Merkel B.J."/>
            <person name="Hornburger P."/>
            <person name="Mueller R.-W."/>
            <person name="Bruemmer F."/>
            <person name="Labrenz M."/>
            <person name="Spormann A.M."/>
            <person name="Op den Camp H."/>
            <person name="Overmann J."/>
            <person name="Amann R."/>
            <person name="Jetten M.S.M."/>
            <person name="Mascher T."/>
            <person name="Medema M.H."/>
            <person name="Devos D.P."/>
            <person name="Kaster A.-K."/>
            <person name="Ovreas L."/>
            <person name="Rohde M."/>
            <person name="Galperin M.Y."/>
            <person name="Jogler C."/>
        </authorList>
    </citation>
    <scope>NUCLEOTIDE SEQUENCE [LARGE SCALE GENOMIC DNA]</scope>
    <source>
        <strain evidence="2 3">ETA_A1</strain>
    </source>
</reference>
<dbReference type="SUPFAM" id="SSF50998">
    <property type="entry name" value="Quinoprotein alcohol dehydrogenase-like"/>
    <property type="match status" value="2"/>
</dbReference>
<dbReference type="PANTHER" id="PTHR34512">
    <property type="entry name" value="CELL SURFACE PROTEIN"/>
    <property type="match status" value="1"/>
</dbReference>
<protein>
    <submittedName>
        <fullName evidence="2">Outer membrane biogenesis protein BamB</fullName>
    </submittedName>
</protein>
<feature type="domain" description="Pyrrolo-quinoline quinone repeat" evidence="1">
    <location>
        <begin position="1011"/>
        <end position="1159"/>
    </location>
</feature>
<feature type="domain" description="Pyrrolo-quinoline quinone repeat" evidence="1">
    <location>
        <begin position="485"/>
        <end position="634"/>
    </location>
</feature>
<dbReference type="InterPro" id="IPR002372">
    <property type="entry name" value="PQQ_rpt_dom"/>
</dbReference>
<dbReference type="InterPro" id="IPR018391">
    <property type="entry name" value="PQQ_b-propeller_rpt"/>
</dbReference>
<accession>A0A517XY96</accession>
<dbReference type="EMBL" id="CP036273">
    <property type="protein sequence ID" value="QDU22438.1"/>
    <property type="molecule type" value="Genomic_DNA"/>
</dbReference>
<sequence>MPRRAAVAVLLLAATAARGQQPLEPAVLRGDSPQTRKRLAEAEAKLLAGKAADAADDLQRVLDEAGDDLVGLDGKHFRPARLVAHGLLARLPADALKAYQNRVDAPAKLLLDAGARDRDPLPLWQLLDRYFVSRPAQDGGRLLGDLLFERGEFRAAELVWRRLLPDGSADLAHPTPPSDPAALRARVVLAVIFEHEFERAAEELKAFEARHAGAAGPVAGRNGPYAVTLRALLDSPPRLAPDAATGAWSTFGGGPDRAGRVTGPVPYRWPPTPTWRKPLVDANMAFLPGRLRPPTRHPVIVGGTVFVPGDRIQAFDLKTGDRTHSGGVRNLDTDAGGTLSAFAGRLFQRTGPAAVRPPEAKAGKADETALAAVARPDGSAPSALPLREAWKLPPPAAGENRGPAVWEGAPLAADGRLYAAFARFDGGRVAHALACYDPADAVTVPRPAWVTEVSDSPLSVGAEGRPRQELVTRAGRNVVLATNAGAVVAVDAATGKRAWGFAYPRAGKRANDASRSADPAPAVAAGGRVFVAPADADRVYALDAETGRAVWESAPVDGAQILGVTDGRVVITVTGPLRGARGLSVATGSHRPPEGWAQHDGGGQLTFGRGLVADGVVFWPTRSAGLALLNSATGYPLAPPLPSPLGPGGPVGNLAYADGVLVVVTATEVMGYVAEDRTPPPRSEPGPPRFDALLDGAERRLAACDRAGAEKLLLEAAKGSAAERARAAARLVLLTPPGTEEANLPPDVRALLTPSVRSEWLLTADGQFVTLRELLSRQAGRGTPARAPPAVQPVTPDVPFALGADARVRRMVPFPPATFPLSPVPGATSTHAFAASPQQITALPLAGGAPRRLPAADLFTHAADLGAGFVVAGPFAVAVYGAGDEAEWVFRLPTTDALPERPGRVPFRTGERRPPPHLSAFTLAGDWLLARVGEHHLVGLDLAGRRVGWVLGGHGRPRYEPVVFPGVPAFGPHLYAAGPLAAVQLSDGRRWFVNVATGCVCDRGGRSLDGSVPTGHGERTAGALWTAPPARLTGDRIAFSDGPGLVQVFRPSLDKTVWTYAATGDASLSGEPPRVRALGGDAFVLVRRNHGCELERLSSLDGTQAWEEPLFLDAGRIDLSAIDADASRLYVPVGERLRAFDKEDGSAAWSADLPKLRGAGGWHVRVGTEVVLAYPAEAIPDEPVADVWRRVVRSFARVPTAWRLPLLAETLADTWGERTVPVLLFDPETGELLKRVTLTARGPGVTAHAAGNAAVVVTGAGVTWLR</sequence>
<dbReference type="SMART" id="SM00564">
    <property type="entry name" value="PQQ"/>
    <property type="match status" value="4"/>
</dbReference>
<dbReference type="Gene3D" id="2.130.10.10">
    <property type="entry name" value="YVTN repeat-like/Quinoprotein amine dehydrogenase"/>
    <property type="match status" value="1"/>
</dbReference>
<evidence type="ECO:0000313" key="2">
    <source>
        <dbReference type="EMBL" id="QDU22438.1"/>
    </source>
</evidence>
<keyword evidence="3" id="KW-1185">Reference proteome</keyword>
<dbReference type="AlphaFoldDB" id="A0A517XY96"/>
<dbReference type="RefSeq" id="WP_145242170.1">
    <property type="nucleotide sequence ID" value="NZ_CP036273.1"/>
</dbReference>
<organism evidence="2 3">
    <name type="scientific">Urbifossiella limnaea</name>
    <dbReference type="NCBI Taxonomy" id="2528023"/>
    <lineage>
        <taxon>Bacteria</taxon>
        <taxon>Pseudomonadati</taxon>
        <taxon>Planctomycetota</taxon>
        <taxon>Planctomycetia</taxon>
        <taxon>Gemmatales</taxon>
        <taxon>Gemmataceae</taxon>
        <taxon>Urbifossiella</taxon>
    </lineage>
</organism>
<dbReference type="InterPro" id="IPR015943">
    <property type="entry name" value="WD40/YVTN_repeat-like_dom_sf"/>
</dbReference>
<evidence type="ECO:0000259" key="1">
    <source>
        <dbReference type="Pfam" id="PF13360"/>
    </source>
</evidence>
<dbReference type="KEGG" id="uli:ETAA1_44180"/>
<gene>
    <name evidence="2" type="ORF">ETAA1_44180</name>
</gene>